<sequence length="1450" mass="167314">MAYQRRGSDMQPQRRILRTQTAGNLGESMMDSEVVPSSLVEIAPILRVANEVEPSILGLLTFVGSMPLRKRTGWIQHLVDVEFASSKLHFFNALNGSVNCFRLGWPMRADADFFCLPIEDILAERSEDNGSVKGDRWIGKINFVEIRSFWHIFRSYDRMWSFFILCLQAMIVLSWNGSGNISAIFEDDVFKKVLSIFITAPILKLAQAVLDIIMSWKARMSMSLHVKLRYILKVVSAAAWLIVLSVTYAYGWKNPPRFAQTIKNWFGNGQGSPSLFIIAVLIYLSPNMLSALLFLFPFIRRYLERSDYKIVRLMMWWSQPRLYVGRGMQESTFSVFKYTMFWVLLLAAKLAFSFYVEIKPLVGPTKEIMRVRISHYEWHEFFPQAKDNIGVVIALWAPIIIVYFMDTQIWYAIFSTIFGGIYGAFRRLGEIRTLGMLRSRFLSLPGAFNFRLIPAEKHEKPKGLKATFSRKFPEIRSNKEKEAARFSQMWNKIIESFREEDLINNREMNLLLVPYRADRELDLIQWPPFLLASKLPIALDMAKDSNGRDRELNKRLNSDIYMRCAIRECYASCKNIINFLVLGEREKLLYDNFVQLIEYLRENRKEDKDQVVIVLLNMLEVVTRDIMEDTVPSLLDSSHGGSYGMHQGMTPLDQQYSYFGTLHFPVTEETEAWKEKIRRLLLLLTVKESAMDVPSNLEARRRISFFSNSLFMDMPDAPKVRNMLSFSILTPYYDEEVLFSMDLLEKPNEDGVSILFYLQKIFPDEWENFLERVGCSGEEDLKGNVKLEEELRLWASYRGQTLTKTVRGMMYYRQALELQAFLDMAEEEDLMKGYKAAELNTEDQVKDEGSLLSQCQAVADMKFTYVVSCQQYGIQKRSGDRRATDILRLMTKYPSIRVAYVDEIEDTGGDKAGKTVEKVYYSALVKAMPKSVDSSEPEKLDQVIYRIKLPGPAILGEGKPENQNHAIIFTRGEGLQTIDMNQDNYMEEALKMRNLLQEFLTKHGVRKPTILGLREHIFTGSVSSLAWFMSNQENSFVTIGQRLLANPLKVRFHYGHPDVFDRLFHLTRGGVSKASKIINLSEDIFAGFNSTLRGGNVTHHEYIQVGKGRDVGLNQISLFEAKIACGNGEQAMSRDIYRLGHRFDFFRMLSCYFTTVGFYFCTMLTVLIVYVFLYGRLYLVLSGLEEGLSNHPAIRDNKPLQVALASQSFVQIGLLMALPMMMEIGLERGFRNALTDFVLMQLQLAPVFFTFSLGTRTHYFGRTLLHGGARYRGTGRGFVVFHAKFADNYRLYSRSHFVKGIELMILLLVYHIFGRAYKGVVAYVLIIVSIWFLVGTWLFAPFLFNPSGFEWQKIVDDWTDWNKWMNNRGGIGVPPEKSWESWWEKEQEHLSHSGIRGIIFEILLSLRFFIYQYGLIYHLSFTENQELSGIWSIVASDRGGPANYEGRNYC</sequence>
<comment type="caution">
    <text evidence="4">The sequence shown here is derived from an EMBL/GenBank/DDBJ whole genome shotgun (WGS) entry which is preliminary data.</text>
</comment>
<feature type="transmembrane region" description="Helical" evidence="1">
    <location>
        <begin position="388"/>
        <end position="404"/>
    </location>
</feature>
<dbReference type="GO" id="GO:0005886">
    <property type="term" value="C:plasma membrane"/>
    <property type="evidence" value="ECO:0007669"/>
    <property type="project" value="TreeGrafter"/>
</dbReference>
<feature type="transmembrane region" description="Helical" evidence="1">
    <location>
        <begin position="230"/>
        <end position="250"/>
    </location>
</feature>
<dbReference type="Pfam" id="PF02364">
    <property type="entry name" value="Glucan_synthase"/>
    <property type="match status" value="1"/>
</dbReference>
<protein>
    <submittedName>
        <fullName evidence="4">Callose synthase 2</fullName>
    </submittedName>
</protein>
<dbReference type="GO" id="GO:0003843">
    <property type="term" value="F:1,3-beta-D-glucan synthase activity"/>
    <property type="evidence" value="ECO:0007669"/>
    <property type="project" value="InterPro"/>
</dbReference>
<feature type="transmembrane region" description="Helical" evidence="1">
    <location>
        <begin position="1320"/>
        <end position="1344"/>
    </location>
</feature>
<evidence type="ECO:0000256" key="1">
    <source>
        <dbReference type="SAM" id="Phobius"/>
    </source>
</evidence>
<accession>A0AAW2SY95</accession>
<dbReference type="GO" id="GO:0006075">
    <property type="term" value="P:(1-&gt;3)-beta-D-glucan biosynthetic process"/>
    <property type="evidence" value="ECO:0007669"/>
    <property type="project" value="InterPro"/>
</dbReference>
<dbReference type="PANTHER" id="PTHR12741:SF86">
    <property type="entry name" value="1,3-BETA-GLUCAN SYNTHASE"/>
    <property type="match status" value="1"/>
</dbReference>
<dbReference type="PANTHER" id="PTHR12741">
    <property type="entry name" value="LYST-INTERACTING PROTEIN LIP5 DOPAMINE RESPONSIVE PROTEIN DRG-1"/>
    <property type="match status" value="1"/>
</dbReference>
<feature type="domain" description="Glycosyl transferase 48" evidence="2">
    <location>
        <begin position="693"/>
        <end position="1397"/>
    </location>
</feature>
<keyword evidence="1" id="KW-1133">Transmembrane helix</keyword>
<feature type="domain" description="Callose synthase helical" evidence="3">
    <location>
        <begin position="527"/>
        <end position="588"/>
    </location>
</feature>
<organism evidence="4">
    <name type="scientific">Sesamum calycinum</name>
    <dbReference type="NCBI Taxonomy" id="2727403"/>
    <lineage>
        <taxon>Eukaryota</taxon>
        <taxon>Viridiplantae</taxon>
        <taxon>Streptophyta</taxon>
        <taxon>Embryophyta</taxon>
        <taxon>Tracheophyta</taxon>
        <taxon>Spermatophyta</taxon>
        <taxon>Magnoliopsida</taxon>
        <taxon>eudicotyledons</taxon>
        <taxon>Gunneridae</taxon>
        <taxon>Pentapetalae</taxon>
        <taxon>asterids</taxon>
        <taxon>lamiids</taxon>
        <taxon>Lamiales</taxon>
        <taxon>Pedaliaceae</taxon>
        <taxon>Sesamum</taxon>
    </lineage>
</organism>
<evidence type="ECO:0000259" key="2">
    <source>
        <dbReference type="Pfam" id="PF02364"/>
    </source>
</evidence>
<feature type="transmembrane region" description="Helical" evidence="1">
    <location>
        <begin position="275"/>
        <end position="299"/>
    </location>
</feature>
<dbReference type="EMBL" id="JACGWM010000001">
    <property type="protein sequence ID" value="KAL0397508.1"/>
    <property type="molecule type" value="Genomic_DNA"/>
</dbReference>
<feature type="transmembrane region" description="Helical" evidence="1">
    <location>
        <begin position="335"/>
        <end position="356"/>
    </location>
</feature>
<gene>
    <name evidence="4" type="ORF">Scaly_0199200</name>
</gene>
<reference evidence="4" key="1">
    <citation type="submission" date="2020-06" db="EMBL/GenBank/DDBJ databases">
        <authorList>
            <person name="Li T."/>
            <person name="Hu X."/>
            <person name="Zhang T."/>
            <person name="Song X."/>
            <person name="Zhang H."/>
            <person name="Dai N."/>
            <person name="Sheng W."/>
            <person name="Hou X."/>
            <person name="Wei L."/>
        </authorList>
    </citation>
    <scope>NUCLEOTIDE SEQUENCE</scope>
    <source>
        <strain evidence="4">KEN8</strain>
        <tissue evidence="4">Leaf</tissue>
    </source>
</reference>
<feature type="transmembrane region" description="Helical" evidence="1">
    <location>
        <begin position="159"/>
        <end position="177"/>
    </location>
</feature>
<evidence type="ECO:0000313" key="4">
    <source>
        <dbReference type="EMBL" id="KAL0397508.1"/>
    </source>
</evidence>
<feature type="transmembrane region" description="Helical" evidence="1">
    <location>
        <begin position="1234"/>
        <end position="1254"/>
    </location>
</feature>
<keyword evidence="1" id="KW-0472">Membrane</keyword>
<feature type="transmembrane region" description="Helical" evidence="1">
    <location>
        <begin position="189"/>
        <end position="210"/>
    </location>
</feature>
<feature type="transmembrane region" description="Helical" evidence="1">
    <location>
        <begin position="409"/>
        <end position="425"/>
    </location>
</feature>
<reference evidence="4" key="2">
    <citation type="journal article" date="2024" name="Plant">
        <title>Genomic evolution and insights into agronomic trait innovations of Sesamum species.</title>
        <authorList>
            <person name="Miao H."/>
            <person name="Wang L."/>
            <person name="Qu L."/>
            <person name="Liu H."/>
            <person name="Sun Y."/>
            <person name="Le M."/>
            <person name="Wang Q."/>
            <person name="Wei S."/>
            <person name="Zheng Y."/>
            <person name="Lin W."/>
            <person name="Duan Y."/>
            <person name="Cao H."/>
            <person name="Xiong S."/>
            <person name="Wang X."/>
            <person name="Wei L."/>
            <person name="Li C."/>
            <person name="Ma Q."/>
            <person name="Ju M."/>
            <person name="Zhao R."/>
            <person name="Li G."/>
            <person name="Mu C."/>
            <person name="Tian Q."/>
            <person name="Mei H."/>
            <person name="Zhang T."/>
            <person name="Gao T."/>
            <person name="Zhang H."/>
        </authorList>
    </citation>
    <scope>NUCLEOTIDE SEQUENCE</scope>
    <source>
        <strain evidence="4">KEN8</strain>
    </source>
</reference>
<dbReference type="GO" id="GO:0000148">
    <property type="term" value="C:1,3-beta-D-glucan synthase complex"/>
    <property type="evidence" value="ECO:0007669"/>
    <property type="project" value="InterPro"/>
</dbReference>
<proteinExistence type="predicted"/>
<dbReference type="InterPro" id="IPR003440">
    <property type="entry name" value="Glyco_trans_48_dom"/>
</dbReference>
<keyword evidence="1" id="KW-0812">Transmembrane</keyword>
<name>A0AAW2SY95_9LAMI</name>
<dbReference type="InterPro" id="IPR058851">
    <property type="entry name" value="CALS1_helical"/>
</dbReference>
<evidence type="ECO:0000259" key="3">
    <source>
        <dbReference type="Pfam" id="PF25968"/>
    </source>
</evidence>
<dbReference type="Pfam" id="PF25968">
    <property type="entry name" value="CALS1"/>
    <property type="match status" value="1"/>
</dbReference>
<feature type="transmembrane region" description="Helical" evidence="1">
    <location>
        <begin position="1156"/>
        <end position="1181"/>
    </location>
</feature>
<feature type="transmembrane region" description="Helical" evidence="1">
    <location>
        <begin position="1202"/>
        <end position="1222"/>
    </location>
</feature>